<dbReference type="Pfam" id="PF02517">
    <property type="entry name" value="Rce1-like"/>
    <property type="match status" value="1"/>
</dbReference>
<evidence type="ECO:0000313" key="4">
    <source>
        <dbReference type="Proteomes" id="UP001526201"/>
    </source>
</evidence>
<reference evidence="3 4" key="1">
    <citation type="journal article" date="2022" name="BMC Genomics">
        <title>Comparative genome analysis of mycobacteria focusing on tRNA and non-coding RNA.</title>
        <authorList>
            <person name="Behra P.R.K."/>
            <person name="Pettersson B.M.F."/>
            <person name="Ramesh M."/>
            <person name="Das S."/>
            <person name="Dasgupta S."/>
            <person name="Kirsebom L.A."/>
        </authorList>
    </citation>
    <scope>NUCLEOTIDE SEQUENCE [LARGE SCALE GENOMIC DNA]</scope>
    <source>
        <strain evidence="3 4">DSM 44078</strain>
    </source>
</reference>
<keyword evidence="3" id="KW-0482">Metalloprotease</keyword>
<name>A0ABT3CMB4_9MYCO</name>
<dbReference type="RefSeq" id="WP_264071883.1">
    <property type="nucleotide sequence ID" value="NZ_JACKTY010000051.1"/>
</dbReference>
<dbReference type="InterPro" id="IPR003675">
    <property type="entry name" value="Rce1/LyrA-like_dom"/>
</dbReference>
<keyword evidence="1" id="KW-1133">Transmembrane helix</keyword>
<accession>A0ABT3CMB4</accession>
<feature type="transmembrane region" description="Helical" evidence="1">
    <location>
        <begin position="6"/>
        <end position="23"/>
    </location>
</feature>
<dbReference type="Proteomes" id="UP001526201">
    <property type="component" value="Unassembled WGS sequence"/>
</dbReference>
<comment type="caution">
    <text evidence="3">The sequence shown here is derived from an EMBL/GenBank/DDBJ whole genome shotgun (WGS) entry which is preliminary data.</text>
</comment>
<sequence>MDGRPIALAGLLVGYSATAGLAIPGRRHPIVQAALGSALAALAGAQPGLDGDELRSGLGFGMAAAAVVAAGVGVGAAIPAVRAGMAARALPRPAWKWLLVDIPIGTVWAEEASYRGALETVAAGAYGPVMGRLVQAVAFGLSHVPDARGAGEPVLGTIVVTGTAGWIFGWLATSSGSLIAPVLAHLAINEVGAVVALLVQRRRQLAAAGC</sequence>
<feature type="domain" description="CAAX prenyl protease 2/Lysostaphin resistance protein A-like" evidence="2">
    <location>
        <begin position="97"/>
        <end position="189"/>
    </location>
</feature>
<keyword evidence="1" id="KW-0812">Transmembrane</keyword>
<keyword evidence="3" id="KW-0645">Protease</keyword>
<protein>
    <submittedName>
        <fullName evidence="3">CPBP family intramembrane metalloprotease</fullName>
    </submittedName>
</protein>
<organism evidence="3 4">
    <name type="scientific">Mycolicibacterium komossense</name>
    <dbReference type="NCBI Taxonomy" id="1779"/>
    <lineage>
        <taxon>Bacteria</taxon>
        <taxon>Bacillati</taxon>
        <taxon>Actinomycetota</taxon>
        <taxon>Actinomycetes</taxon>
        <taxon>Mycobacteriales</taxon>
        <taxon>Mycobacteriaceae</taxon>
        <taxon>Mycolicibacterium</taxon>
    </lineage>
</organism>
<feature type="transmembrane region" description="Helical" evidence="1">
    <location>
        <begin position="178"/>
        <end position="199"/>
    </location>
</feature>
<feature type="transmembrane region" description="Helical" evidence="1">
    <location>
        <begin position="154"/>
        <end position="172"/>
    </location>
</feature>
<feature type="transmembrane region" description="Helical" evidence="1">
    <location>
        <begin position="30"/>
        <end position="49"/>
    </location>
</feature>
<keyword evidence="3" id="KW-0378">Hydrolase</keyword>
<keyword evidence="4" id="KW-1185">Reference proteome</keyword>
<keyword evidence="1" id="KW-0472">Membrane</keyword>
<dbReference type="GO" id="GO:0008237">
    <property type="term" value="F:metallopeptidase activity"/>
    <property type="evidence" value="ECO:0007669"/>
    <property type="project" value="UniProtKB-KW"/>
</dbReference>
<evidence type="ECO:0000259" key="2">
    <source>
        <dbReference type="Pfam" id="PF02517"/>
    </source>
</evidence>
<feature type="transmembrane region" description="Helical" evidence="1">
    <location>
        <begin position="61"/>
        <end position="81"/>
    </location>
</feature>
<dbReference type="EMBL" id="JACKTY010000051">
    <property type="protein sequence ID" value="MCV7230597.1"/>
    <property type="molecule type" value="Genomic_DNA"/>
</dbReference>
<evidence type="ECO:0000313" key="3">
    <source>
        <dbReference type="EMBL" id="MCV7230597.1"/>
    </source>
</evidence>
<evidence type="ECO:0000256" key="1">
    <source>
        <dbReference type="SAM" id="Phobius"/>
    </source>
</evidence>
<gene>
    <name evidence="3" type="ORF">H7J73_31780</name>
</gene>
<dbReference type="PIRSF" id="PIRSF026622">
    <property type="entry name" value="Proteas_026622"/>
    <property type="match status" value="1"/>
</dbReference>
<proteinExistence type="predicted"/>
<dbReference type="InterPro" id="IPR015837">
    <property type="entry name" value="UCP026622_CAAX_protease"/>
</dbReference>